<sequence length="271" mass="29666">MNASTEFWRDPAMPYVESRRACHSRACYRPHSHPTYSIGAVDHGVSVFSGTGDGLTTLHAGAVVFVPPRRVHACNPMPEEAWSYQMLHLDAQWLYSVRQEGAKARPVDMQGEPIRLANDAWVYTRFCRLNALLFSEASVHDKEAALIGFIGDCDGAHGQPVATPSSDPAIHGRLSPVMDFLRHERMDTPSLAELAGMAAMLSGPYASAAWKVAYGAWMFGIVLLWDLLVAAMIGNPLVLRSFSRMLPWLERVCGGMLILLAFGVIAALLAS</sequence>
<dbReference type="EMBL" id="PNRF01000041">
    <property type="protein sequence ID" value="PMR72847.1"/>
    <property type="molecule type" value="Genomic_DNA"/>
</dbReference>
<protein>
    <submittedName>
        <fullName evidence="4">AraC family transcriptional regulator</fullName>
    </submittedName>
</protein>
<dbReference type="RefSeq" id="WP_102655069.1">
    <property type="nucleotide sequence ID" value="NZ_PNRF01000041.1"/>
</dbReference>
<organism evidence="4 5">
    <name type="scientific">Billgrantia endophytica</name>
    <dbReference type="NCBI Taxonomy" id="2033802"/>
    <lineage>
        <taxon>Bacteria</taxon>
        <taxon>Pseudomonadati</taxon>
        <taxon>Pseudomonadota</taxon>
        <taxon>Gammaproteobacteria</taxon>
        <taxon>Oceanospirillales</taxon>
        <taxon>Halomonadaceae</taxon>
        <taxon>Billgrantia</taxon>
    </lineage>
</organism>
<evidence type="ECO:0000259" key="3">
    <source>
        <dbReference type="Pfam" id="PF02311"/>
    </source>
</evidence>
<keyword evidence="1" id="KW-0238">DNA-binding</keyword>
<dbReference type="OrthoDB" id="9809338at2"/>
<evidence type="ECO:0000256" key="1">
    <source>
        <dbReference type="ARBA" id="ARBA00023125"/>
    </source>
</evidence>
<evidence type="ECO:0000313" key="5">
    <source>
        <dbReference type="Proteomes" id="UP000235803"/>
    </source>
</evidence>
<keyword evidence="2" id="KW-1133">Transmembrane helix</keyword>
<feature type="transmembrane region" description="Helical" evidence="2">
    <location>
        <begin position="216"/>
        <end position="239"/>
    </location>
</feature>
<gene>
    <name evidence="4" type="ORF">C1H69_19595</name>
</gene>
<keyword evidence="2" id="KW-0812">Transmembrane</keyword>
<dbReference type="SUPFAM" id="SSF51215">
    <property type="entry name" value="Regulatory protein AraC"/>
    <property type="match status" value="1"/>
</dbReference>
<dbReference type="AlphaFoldDB" id="A0A2N7TXC9"/>
<accession>A0A2N7TXC9</accession>
<feature type="transmembrane region" description="Helical" evidence="2">
    <location>
        <begin position="251"/>
        <end position="270"/>
    </location>
</feature>
<dbReference type="GO" id="GO:0006355">
    <property type="term" value="P:regulation of DNA-templated transcription"/>
    <property type="evidence" value="ECO:0007669"/>
    <property type="project" value="InterPro"/>
</dbReference>
<name>A0A2N7TXC9_9GAMM</name>
<keyword evidence="5" id="KW-1185">Reference proteome</keyword>
<feature type="domain" description="AraC-type arabinose-binding/dimerisation" evidence="3">
    <location>
        <begin position="15"/>
        <end position="100"/>
    </location>
</feature>
<dbReference type="InterPro" id="IPR037923">
    <property type="entry name" value="HTH-like"/>
</dbReference>
<evidence type="ECO:0000313" key="4">
    <source>
        <dbReference type="EMBL" id="PMR72847.1"/>
    </source>
</evidence>
<dbReference type="Proteomes" id="UP000235803">
    <property type="component" value="Unassembled WGS sequence"/>
</dbReference>
<keyword evidence="2" id="KW-0472">Membrane</keyword>
<dbReference type="Pfam" id="PF02311">
    <property type="entry name" value="AraC_binding"/>
    <property type="match status" value="1"/>
</dbReference>
<evidence type="ECO:0000256" key="2">
    <source>
        <dbReference type="SAM" id="Phobius"/>
    </source>
</evidence>
<reference evidence="4 5" key="1">
    <citation type="submission" date="2018-01" db="EMBL/GenBank/DDBJ databases">
        <title>Halomonas endophytica sp. nov., isolated from storage liquid in the stems of Populus euphratica.</title>
        <authorList>
            <person name="Chen C."/>
        </authorList>
    </citation>
    <scope>NUCLEOTIDE SEQUENCE [LARGE SCALE GENOMIC DNA]</scope>
    <source>
        <strain evidence="4 5">MC28</strain>
    </source>
</reference>
<dbReference type="GO" id="GO:0003677">
    <property type="term" value="F:DNA binding"/>
    <property type="evidence" value="ECO:0007669"/>
    <property type="project" value="UniProtKB-KW"/>
</dbReference>
<dbReference type="InterPro" id="IPR003313">
    <property type="entry name" value="AraC-bd"/>
</dbReference>
<comment type="caution">
    <text evidence="4">The sequence shown here is derived from an EMBL/GenBank/DDBJ whole genome shotgun (WGS) entry which is preliminary data.</text>
</comment>
<proteinExistence type="predicted"/>